<sequence length="67" mass="7342">MSKKPGIPVFWPVSRDGPRRAPLRQWSGFGGLRDELEAQCANEALKETLLHSPSALAAVRRVEVTSA</sequence>
<dbReference type="Proteomes" id="UP000217448">
    <property type="component" value="Unassembled WGS sequence"/>
</dbReference>
<dbReference type="EMBL" id="NTHN02000020">
    <property type="protein sequence ID" value="MCT4371088.1"/>
    <property type="molecule type" value="Genomic_DNA"/>
</dbReference>
<accession>A0A2A3JPJ8</accession>
<comment type="caution">
    <text evidence="2">The sequence shown here is derived from an EMBL/GenBank/DDBJ whole genome shotgun (WGS) entry which is preliminary data.</text>
</comment>
<reference evidence="2" key="1">
    <citation type="submission" date="2017-09" db="EMBL/GenBank/DDBJ databases">
        <title>Yangia sp. SAOS 153D whole genome sequencing.</title>
        <authorList>
            <person name="Verma A."/>
            <person name="Krishnamurthi S."/>
        </authorList>
    </citation>
    <scope>NUCLEOTIDE SEQUENCE [LARGE SCALE GENOMIC DNA]</scope>
    <source>
        <strain evidence="2">SAOS 153D</strain>
    </source>
</reference>
<gene>
    <name evidence="1" type="ORF">CLG85_012490</name>
    <name evidence="2" type="ORF">CLG85_22145</name>
</gene>
<name>A0A2A3JPJ8_9RHOB</name>
<evidence type="ECO:0000313" key="1">
    <source>
        <dbReference type="EMBL" id="MCT4371088.1"/>
    </source>
</evidence>
<proteinExistence type="predicted"/>
<reference evidence="1" key="3">
    <citation type="submission" date="2024-05" db="EMBL/GenBank/DDBJ databases">
        <title>Yangia mangrovi SAOS 153D genome.</title>
        <authorList>
            <person name="Verma A."/>
            <person name="Pal Y."/>
            <person name="Sundharam S."/>
            <person name="Bisht B."/>
            <person name="Srinivasan K."/>
        </authorList>
    </citation>
    <scope>NUCLEOTIDE SEQUENCE</scope>
    <source>
        <strain evidence="1">SAOS 153D</strain>
    </source>
</reference>
<protein>
    <submittedName>
        <fullName evidence="2">Uncharacterized protein</fullName>
    </submittedName>
</protein>
<organism evidence="2">
    <name type="scientific">Alloyangia mangrovi</name>
    <dbReference type="NCBI Taxonomy" id="1779329"/>
    <lineage>
        <taxon>Bacteria</taxon>
        <taxon>Pseudomonadati</taxon>
        <taxon>Pseudomonadota</taxon>
        <taxon>Alphaproteobacteria</taxon>
        <taxon>Rhodobacterales</taxon>
        <taxon>Roseobacteraceae</taxon>
        <taxon>Alloyangia</taxon>
    </lineage>
</organism>
<evidence type="ECO:0000313" key="3">
    <source>
        <dbReference type="Proteomes" id="UP000217448"/>
    </source>
</evidence>
<reference evidence="3" key="2">
    <citation type="submission" date="2023-07" db="EMBL/GenBank/DDBJ databases">
        <title>Yangia mangrovi SAOS 153D genome.</title>
        <authorList>
            <person name="Verma A."/>
            <person name="Pal Y."/>
            <person name="Sundharam S."/>
            <person name="Bisht B."/>
            <person name="Srinivasan K."/>
        </authorList>
    </citation>
    <scope>NUCLEOTIDE SEQUENCE [LARGE SCALE GENOMIC DNA]</scope>
    <source>
        <strain evidence="3">SAOS 153D</strain>
    </source>
</reference>
<dbReference type="EMBL" id="NTHN01000461">
    <property type="protein sequence ID" value="PBD17068.1"/>
    <property type="molecule type" value="Genomic_DNA"/>
</dbReference>
<dbReference type="AlphaFoldDB" id="A0A2A3JPJ8"/>
<evidence type="ECO:0000313" key="2">
    <source>
        <dbReference type="EMBL" id="PBD17068.1"/>
    </source>
</evidence>
<dbReference type="RefSeq" id="WP_095884137.1">
    <property type="nucleotide sequence ID" value="NZ_NTHN02000020.1"/>
</dbReference>
<keyword evidence="3" id="KW-1185">Reference proteome</keyword>